<feature type="region of interest" description="Disordered" evidence="1">
    <location>
        <begin position="654"/>
        <end position="675"/>
    </location>
</feature>
<sequence length="827" mass="92428">MVQRKVPEKLGIKADHIKANKQIMNHKPSLPISQSHDIKNRGAEVKKKMMKKSGKTKLSEYEICHSPNFRKYVPQPGKPPPTTNSSTPKKQQQSTSTPNYMKSTSSSVSRKEQSQVSSRSPQTYSQSSSRRNSKNTKPGSASSVNKPTRSLTRTSSLKLVRTTLTKTPSFKPARVSTKKSCSPIVLCEDFHVERATCSSTLKKTKFPSYLELSPGGTESNGTSVFKVCPYTYCSLNGHHHPPLPPLKCFLSARRRTLKTQRNFKLGCLSPRRANPRGLGLSESVPKQIQSSTEKVAPLANEDEREFFVEIYSKEREEMADMIGRKINSVDNYNITDSSATDLVPSDEDSEVSADDTEDNLDQKRGGISAEINIPGFCPVENPNEGASEEIYMPPTVQGVDFESLSMHTKFEIEDTAEELQSESSDMDWDVEKYYAYSVDEIRSISNDIDPVKLVHDSVVSEELTAKSPNPELLCDNTVEESLDKESIISGTSYDYDDSESTCSHTEIDIDDYVKASEDTSFNSLEVTFILDGETTEKPEDQCGSCLADSETATTDYQAAVKAEEIFCLEDEISISHKGCLTLQDDDAPALIGYQELNVVQDETCKDNEKRSDENIIVKMDDMETKADCYEQGNENDHGNNDKQSAVEADLNCETNEDHTSHQAEDETENAPGVEADPTAEACVEKVNQIKDAPRFKDKKTHGNDSSEELSESYTNLRGIARRNETTEPEESREFNPRPPNFLPLEPDPDAEKVDLKHQMMDDRKNAEDWMLDFALRRAVDKLAPARKRKVALLVEAFETVLPTSKWEPHLRRGAAGFTHPRPIQACN</sequence>
<feature type="compositionally biased region" description="Polar residues" evidence="1">
    <location>
        <begin position="99"/>
        <end position="108"/>
    </location>
</feature>
<feature type="compositionally biased region" description="Low complexity" evidence="1">
    <location>
        <begin position="117"/>
        <end position="130"/>
    </location>
</feature>
<feature type="compositionally biased region" description="Acidic residues" evidence="1">
    <location>
        <begin position="344"/>
        <end position="359"/>
    </location>
</feature>
<name>A0ABS8RVR0_DATST</name>
<feature type="region of interest" description="Disordered" evidence="1">
    <location>
        <begin position="337"/>
        <end position="365"/>
    </location>
</feature>
<keyword evidence="4" id="KW-1185">Reference proteome</keyword>
<organism evidence="3 4">
    <name type="scientific">Datura stramonium</name>
    <name type="common">Jimsonweed</name>
    <name type="synonym">Common thornapple</name>
    <dbReference type="NCBI Taxonomy" id="4076"/>
    <lineage>
        <taxon>Eukaryota</taxon>
        <taxon>Viridiplantae</taxon>
        <taxon>Streptophyta</taxon>
        <taxon>Embryophyta</taxon>
        <taxon>Tracheophyta</taxon>
        <taxon>Spermatophyta</taxon>
        <taxon>Magnoliopsida</taxon>
        <taxon>eudicotyledons</taxon>
        <taxon>Gunneridae</taxon>
        <taxon>Pentapetalae</taxon>
        <taxon>asterids</taxon>
        <taxon>lamiids</taxon>
        <taxon>Solanales</taxon>
        <taxon>Solanaceae</taxon>
        <taxon>Solanoideae</taxon>
        <taxon>Datureae</taxon>
        <taxon>Datura</taxon>
    </lineage>
</organism>
<feature type="region of interest" description="Disordered" evidence="1">
    <location>
        <begin position="693"/>
        <end position="744"/>
    </location>
</feature>
<evidence type="ECO:0000313" key="4">
    <source>
        <dbReference type="Proteomes" id="UP000823775"/>
    </source>
</evidence>
<dbReference type="InterPro" id="IPR044681">
    <property type="entry name" value="PICBP-like"/>
</dbReference>
<gene>
    <name evidence="3" type="ORF">HAX54_001291</name>
</gene>
<evidence type="ECO:0000313" key="3">
    <source>
        <dbReference type="EMBL" id="MCD7449724.1"/>
    </source>
</evidence>
<dbReference type="Pfam" id="PF07839">
    <property type="entry name" value="CaM_binding"/>
    <property type="match status" value="1"/>
</dbReference>
<evidence type="ECO:0000256" key="1">
    <source>
        <dbReference type="SAM" id="MobiDB-lite"/>
    </source>
</evidence>
<evidence type="ECO:0000259" key="2">
    <source>
        <dbReference type="SMART" id="SM01054"/>
    </source>
</evidence>
<dbReference type="InterPro" id="IPR012417">
    <property type="entry name" value="CaM-bd_dom_pln"/>
</dbReference>
<comment type="caution">
    <text evidence="3">The sequence shown here is derived from an EMBL/GenBank/DDBJ whole genome shotgun (WGS) entry which is preliminary data.</text>
</comment>
<reference evidence="3 4" key="1">
    <citation type="journal article" date="2021" name="BMC Genomics">
        <title>Datura genome reveals duplications of psychoactive alkaloid biosynthetic genes and high mutation rate following tissue culture.</title>
        <authorList>
            <person name="Rajewski A."/>
            <person name="Carter-House D."/>
            <person name="Stajich J."/>
            <person name="Litt A."/>
        </authorList>
    </citation>
    <scope>NUCLEOTIDE SEQUENCE [LARGE SCALE GENOMIC DNA]</scope>
    <source>
        <strain evidence="3">AR-01</strain>
    </source>
</reference>
<feature type="compositionally biased region" description="Basic and acidic residues" evidence="1">
    <location>
        <begin position="655"/>
        <end position="664"/>
    </location>
</feature>
<protein>
    <recommendedName>
        <fullName evidence="2">Calmodulin-binding domain-containing protein</fullName>
    </recommendedName>
</protein>
<feature type="compositionally biased region" description="Basic and acidic residues" evidence="1">
    <location>
        <begin position="693"/>
        <end position="704"/>
    </location>
</feature>
<feature type="domain" description="Calmodulin-binding" evidence="2">
    <location>
        <begin position="689"/>
        <end position="802"/>
    </location>
</feature>
<dbReference type="EMBL" id="JACEIK010000105">
    <property type="protein sequence ID" value="MCD7449724.1"/>
    <property type="molecule type" value="Genomic_DNA"/>
</dbReference>
<proteinExistence type="predicted"/>
<feature type="compositionally biased region" description="Basic and acidic residues" evidence="1">
    <location>
        <begin position="36"/>
        <end position="47"/>
    </location>
</feature>
<feature type="compositionally biased region" description="Basic and acidic residues" evidence="1">
    <location>
        <begin position="721"/>
        <end position="735"/>
    </location>
</feature>
<dbReference type="Proteomes" id="UP000823775">
    <property type="component" value="Unassembled WGS sequence"/>
</dbReference>
<feature type="compositionally biased region" description="Low complexity" evidence="1">
    <location>
        <begin position="83"/>
        <end position="98"/>
    </location>
</feature>
<dbReference type="PANTHER" id="PTHR33923:SF2">
    <property type="entry name" value="CALMODULIN-BINDING PROTEIN-RELATED"/>
    <property type="match status" value="1"/>
</dbReference>
<dbReference type="SMART" id="SM01054">
    <property type="entry name" value="CaM_binding"/>
    <property type="match status" value="1"/>
</dbReference>
<dbReference type="PANTHER" id="PTHR33923">
    <property type="entry name" value="CALMODULIN-BINDING PROTEIN-RELATED"/>
    <property type="match status" value="1"/>
</dbReference>
<feature type="compositionally biased region" description="Polar residues" evidence="1">
    <location>
        <begin position="135"/>
        <end position="160"/>
    </location>
</feature>
<accession>A0ABS8RVR0</accession>
<feature type="region of interest" description="Disordered" evidence="1">
    <location>
        <begin position="25"/>
        <end position="160"/>
    </location>
</feature>